<evidence type="ECO:0000256" key="1">
    <source>
        <dbReference type="SAM" id="MobiDB-lite"/>
    </source>
</evidence>
<sequence length="162" mass="18242">MSERKLQRKEVQKRYYNPDVKEVPCLIKGDVVRINPQASDAKQRWTKKKVEQQVDVRSYAVRTEDGRLFRRNRRHLRQSKEPFMPKDADVEIPSPILNSPPTTASTETVSGENSAGCPTALSRKRPESGPPATCPAPLAECQKSNAVTRSGRSIRPPGYLKD</sequence>
<organism evidence="2 3">
    <name type="scientific">Porites evermanni</name>
    <dbReference type="NCBI Taxonomy" id="104178"/>
    <lineage>
        <taxon>Eukaryota</taxon>
        <taxon>Metazoa</taxon>
        <taxon>Cnidaria</taxon>
        <taxon>Anthozoa</taxon>
        <taxon>Hexacorallia</taxon>
        <taxon>Scleractinia</taxon>
        <taxon>Fungiina</taxon>
        <taxon>Poritidae</taxon>
        <taxon>Porites</taxon>
    </lineage>
</organism>
<name>A0ABN8S6V1_9CNID</name>
<evidence type="ECO:0000313" key="2">
    <source>
        <dbReference type="EMBL" id="CAH3185494.1"/>
    </source>
</evidence>
<dbReference type="Proteomes" id="UP001159427">
    <property type="component" value="Unassembled WGS sequence"/>
</dbReference>
<protein>
    <submittedName>
        <fullName evidence="2">Uncharacterized protein</fullName>
    </submittedName>
</protein>
<accession>A0ABN8S6V1</accession>
<feature type="region of interest" description="Disordered" evidence="1">
    <location>
        <begin position="143"/>
        <end position="162"/>
    </location>
</feature>
<evidence type="ECO:0000313" key="3">
    <source>
        <dbReference type="Proteomes" id="UP001159427"/>
    </source>
</evidence>
<feature type="compositionally biased region" description="Basic and acidic residues" evidence="1">
    <location>
        <begin position="78"/>
        <end position="89"/>
    </location>
</feature>
<gene>
    <name evidence="2" type="ORF">PEVE_00016156</name>
</gene>
<feature type="region of interest" description="Disordered" evidence="1">
    <location>
        <begin position="74"/>
        <end position="138"/>
    </location>
</feature>
<reference evidence="2 3" key="1">
    <citation type="submission" date="2022-05" db="EMBL/GenBank/DDBJ databases">
        <authorList>
            <consortium name="Genoscope - CEA"/>
            <person name="William W."/>
        </authorList>
    </citation>
    <scope>NUCLEOTIDE SEQUENCE [LARGE SCALE GENOMIC DNA]</scope>
</reference>
<dbReference type="EMBL" id="CALNXI010002261">
    <property type="protein sequence ID" value="CAH3185494.1"/>
    <property type="molecule type" value="Genomic_DNA"/>
</dbReference>
<keyword evidence="3" id="KW-1185">Reference proteome</keyword>
<dbReference type="PANTHER" id="PTHR33244">
    <property type="entry name" value="INTEGRASE CATALYTIC DOMAIN-CONTAINING PROTEIN-RELATED"/>
    <property type="match status" value="1"/>
</dbReference>
<feature type="compositionally biased region" description="Polar residues" evidence="1">
    <location>
        <begin position="96"/>
        <end position="113"/>
    </location>
</feature>
<feature type="non-terminal residue" evidence="2">
    <location>
        <position position="162"/>
    </location>
</feature>
<proteinExistence type="predicted"/>
<comment type="caution">
    <text evidence="2">The sequence shown here is derived from an EMBL/GenBank/DDBJ whole genome shotgun (WGS) entry which is preliminary data.</text>
</comment>
<dbReference type="PANTHER" id="PTHR33244:SF3">
    <property type="entry name" value="PEPTIDASE A2 DOMAIN-CONTAINING PROTEIN"/>
    <property type="match status" value="1"/>
</dbReference>